<keyword evidence="4 6" id="KW-1133">Transmembrane helix</keyword>
<organism evidence="8 9">
    <name type="scientific">Blomia tropicalis</name>
    <name type="common">Mite</name>
    <dbReference type="NCBI Taxonomy" id="40697"/>
    <lineage>
        <taxon>Eukaryota</taxon>
        <taxon>Metazoa</taxon>
        <taxon>Ecdysozoa</taxon>
        <taxon>Arthropoda</taxon>
        <taxon>Chelicerata</taxon>
        <taxon>Arachnida</taxon>
        <taxon>Acari</taxon>
        <taxon>Acariformes</taxon>
        <taxon>Sarcoptiformes</taxon>
        <taxon>Astigmata</taxon>
        <taxon>Glycyphagoidea</taxon>
        <taxon>Echimyopodidae</taxon>
        <taxon>Blomia</taxon>
    </lineage>
</organism>
<dbReference type="InterPro" id="IPR000326">
    <property type="entry name" value="PAP2/HPO"/>
</dbReference>
<dbReference type="AlphaFoldDB" id="A0A9Q0RM32"/>
<reference evidence="8" key="1">
    <citation type="submission" date="2022-12" db="EMBL/GenBank/DDBJ databases">
        <title>Genome assemblies of Blomia tropicalis.</title>
        <authorList>
            <person name="Cui Y."/>
        </authorList>
    </citation>
    <scope>NUCLEOTIDE SEQUENCE</scope>
    <source>
        <tissue evidence="8">Adult mites</tissue>
    </source>
</reference>
<dbReference type="PANTHER" id="PTHR10165:SF103">
    <property type="entry name" value="PHOSPHOLIPID PHOSPHATASE HOMOLOG 1.2 HOMOLOG"/>
    <property type="match status" value="1"/>
</dbReference>
<feature type="transmembrane region" description="Helical" evidence="6">
    <location>
        <begin position="52"/>
        <end position="72"/>
    </location>
</feature>
<comment type="subcellular location">
    <subcellularLocation>
        <location evidence="1">Membrane</location>
        <topology evidence="1">Multi-pass membrane protein</topology>
    </subcellularLocation>
</comment>
<dbReference type="Gene3D" id="1.20.144.10">
    <property type="entry name" value="Phosphatidic acid phosphatase type 2/haloperoxidase"/>
    <property type="match status" value="1"/>
</dbReference>
<evidence type="ECO:0000256" key="6">
    <source>
        <dbReference type="SAM" id="Phobius"/>
    </source>
</evidence>
<dbReference type="GO" id="GO:0007165">
    <property type="term" value="P:signal transduction"/>
    <property type="evidence" value="ECO:0007669"/>
    <property type="project" value="TreeGrafter"/>
</dbReference>
<feature type="transmembrane region" description="Helical" evidence="6">
    <location>
        <begin position="214"/>
        <end position="239"/>
    </location>
</feature>
<dbReference type="GO" id="GO:0008195">
    <property type="term" value="F:phosphatidate phosphatase activity"/>
    <property type="evidence" value="ECO:0007669"/>
    <property type="project" value="TreeGrafter"/>
</dbReference>
<sequence>MFQIHVTYRSILLVLALFVITFQYFVPYQRGFNCSDRTIQHPFKPLLVPSKWLFIFSLLVPLIFIFICKRLFSASNRSMGTELTKFAFGFIVNLTFTEITKRTFGRLRPHTYHFCDLSRYCINGPSDIWISSFECINADSNEIMLTNARLSFFSGHSSLGSFAGTYLTWFIHRYFIVQFVQPSKNQIRLILSMFIELSIFLVYLYPGYTQWLIYWHHLTDVLTGFTVGIFIATATFHLVNQIEIPSVRPQTKTH</sequence>
<name>A0A9Q0RM32_BLOTA</name>
<evidence type="ECO:0000256" key="1">
    <source>
        <dbReference type="ARBA" id="ARBA00004141"/>
    </source>
</evidence>
<accession>A0A9Q0RM32</accession>
<protein>
    <recommendedName>
        <fullName evidence="7">Phosphatidic acid phosphatase type 2/haloperoxidase domain-containing protein</fullName>
    </recommendedName>
</protein>
<evidence type="ECO:0000313" key="9">
    <source>
        <dbReference type="Proteomes" id="UP001142055"/>
    </source>
</evidence>
<dbReference type="EMBL" id="JAPWDV010000002">
    <property type="protein sequence ID" value="KAJ6219306.1"/>
    <property type="molecule type" value="Genomic_DNA"/>
</dbReference>
<dbReference type="GO" id="GO:0006644">
    <property type="term" value="P:phospholipid metabolic process"/>
    <property type="evidence" value="ECO:0007669"/>
    <property type="project" value="InterPro"/>
</dbReference>
<evidence type="ECO:0000256" key="3">
    <source>
        <dbReference type="ARBA" id="ARBA00022692"/>
    </source>
</evidence>
<feature type="transmembrane region" description="Helical" evidence="6">
    <location>
        <begin position="189"/>
        <end position="208"/>
    </location>
</feature>
<evidence type="ECO:0000256" key="2">
    <source>
        <dbReference type="ARBA" id="ARBA00008816"/>
    </source>
</evidence>
<dbReference type="GO" id="GO:0046839">
    <property type="term" value="P:phospholipid dephosphorylation"/>
    <property type="evidence" value="ECO:0007669"/>
    <property type="project" value="TreeGrafter"/>
</dbReference>
<evidence type="ECO:0000256" key="5">
    <source>
        <dbReference type="ARBA" id="ARBA00023136"/>
    </source>
</evidence>
<dbReference type="InterPro" id="IPR036938">
    <property type="entry name" value="PAP2/HPO_sf"/>
</dbReference>
<feature type="transmembrane region" description="Helical" evidence="6">
    <location>
        <begin position="7"/>
        <end position="26"/>
    </location>
</feature>
<keyword evidence="9" id="KW-1185">Reference proteome</keyword>
<dbReference type="InterPro" id="IPR043216">
    <property type="entry name" value="PAP-like"/>
</dbReference>
<keyword evidence="3 6" id="KW-0812">Transmembrane</keyword>
<comment type="caution">
    <text evidence="8">The sequence shown here is derived from an EMBL/GenBank/DDBJ whole genome shotgun (WGS) entry which is preliminary data.</text>
</comment>
<dbReference type="PANTHER" id="PTHR10165">
    <property type="entry name" value="LIPID PHOSPHATE PHOSPHATASE"/>
    <property type="match status" value="1"/>
</dbReference>
<dbReference type="Proteomes" id="UP001142055">
    <property type="component" value="Chromosome 2"/>
</dbReference>
<evidence type="ECO:0000259" key="7">
    <source>
        <dbReference type="SMART" id="SM00014"/>
    </source>
</evidence>
<dbReference type="GO" id="GO:0005886">
    <property type="term" value="C:plasma membrane"/>
    <property type="evidence" value="ECO:0007669"/>
    <property type="project" value="TreeGrafter"/>
</dbReference>
<proteinExistence type="inferred from homology"/>
<dbReference type="Pfam" id="PF01569">
    <property type="entry name" value="PAP2"/>
    <property type="match status" value="1"/>
</dbReference>
<dbReference type="SMART" id="SM00014">
    <property type="entry name" value="acidPPc"/>
    <property type="match status" value="1"/>
</dbReference>
<gene>
    <name evidence="8" type="ORF">RDWZM_005118</name>
</gene>
<keyword evidence="5 6" id="KW-0472">Membrane</keyword>
<feature type="domain" description="Phosphatidic acid phosphatase type 2/haloperoxidase" evidence="7">
    <location>
        <begin position="83"/>
        <end position="236"/>
    </location>
</feature>
<dbReference type="SUPFAM" id="SSF48317">
    <property type="entry name" value="Acid phosphatase/Vanadium-dependent haloperoxidase"/>
    <property type="match status" value="1"/>
</dbReference>
<evidence type="ECO:0000256" key="4">
    <source>
        <dbReference type="ARBA" id="ARBA00022989"/>
    </source>
</evidence>
<comment type="similarity">
    <text evidence="2">Belongs to the PA-phosphatase related phosphoesterase family.</text>
</comment>
<dbReference type="OMA" id="HASASCY"/>
<evidence type="ECO:0000313" key="8">
    <source>
        <dbReference type="EMBL" id="KAJ6219306.1"/>
    </source>
</evidence>